<proteinExistence type="predicted"/>
<feature type="domain" description="Glycosyl transferase family 1" evidence="1">
    <location>
        <begin position="172"/>
        <end position="323"/>
    </location>
</feature>
<dbReference type="PANTHER" id="PTHR12526:SF630">
    <property type="entry name" value="GLYCOSYLTRANSFERASE"/>
    <property type="match status" value="1"/>
</dbReference>
<name>A0AAP4X0D3_9GAMM</name>
<evidence type="ECO:0000313" key="2">
    <source>
        <dbReference type="EMBL" id="MDO6670838.1"/>
    </source>
</evidence>
<gene>
    <name evidence="2" type="ORF">Q4535_01785</name>
</gene>
<dbReference type="GO" id="GO:1901135">
    <property type="term" value="P:carbohydrate derivative metabolic process"/>
    <property type="evidence" value="ECO:0007669"/>
    <property type="project" value="UniProtKB-ARBA"/>
</dbReference>
<dbReference type="Gene3D" id="3.40.50.2000">
    <property type="entry name" value="Glycogen Phosphorylase B"/>
    <property type="match status" value="2"/>
</dbReference>
<dbReference type="RefSeq" id="WP_303592716.1">
    <property type="nucleotide sequence ID" value="NZ_JAUORK010000002.1"/>
</dbReference>
<keyword evidence="2" id="KW-0808">Transferase</keyword>
<dbReference type="EMBL" id="JAUORK010000002">
    <property type="protein sequence ID" value="MDO6670838.1"/>
    <property type="molecule type" value="Genomic_DNA"/>
</dbReference>
<dbReference type="Pfam" id="PF00534">
    <property type="entry name" value="Glycos_transf_1"/>
    <property type="match status" value="1"/>
</dbReference>
<dbReference type="GO" id="GO:0016757">
    <property type="term" value="F:glycosyltransferase activity"/>
    <property type="evidence" value="ECO:0007669"/>
    <property type="project" value="UniProtKB-KW"/>
</dbReference>
<keyword evidence="2" id="KW-0328">Glycosyltransferase</keyword>
<evidence type="ECO:0000313" key="3">
    <source>
        <dbReference type="Proteomes" id="UP001170481"/>
    </source>
</evidence>
<dbReference type="SUPFAM" id="SSF53756">
    <property type="entry name" value="UDP-Glycosyltransferase/glycogen phosphorylase"/>
    <property type="match status" value="1"/>
</dbReference>
<dbReference type="InterPro" id="IPR001296">
    <property type="entry name" value="Glyco_trans_1"/>
</dbReference>
<dbReference type="CDD" id="cd03811">
    <property type="entry name" value="GT4_GT28_WabH-like"/>
    <property type="match status" value="1"/>
</dbReference>
<accession>A0AAP4X0D3</accession>
<dbReference type="EC" id="2.4.-.-" evidence="2"/>
<evidence type="ECO:0000259" key="1">
    <source>
        <dbReference type="Pfam" id="PF00534"/>
    </source>
</evidence>
<protein>
    <submittedName>
        <fullName evidence="2">Glycosyltransferase</fullName>
        <ecNumber evidence="2">2.4.-.-</ecNumber>
    </submittedName>
</protein>
<reference evidence="2" key="1">
    <citation type="submission" date="2023-07" db="EMBL/GenBank/DDBJ databases">
        <title>Genome content predicts the carbon catabolic preferences of heterotrophic bacteria.</title>
        <authorList>
            <person name="Gralka M."/>
        </authorList>
    </citation>
    <scope>NUCLEOTIDE SEQUENCE</scope>
    <source>
        <strain evidence="2">C2R13</strain>
    </source>
</reference>
<comment type="caution">
    <text evidence="2">The sequence shown here is derived from an EMBL/GenBank/DDBJ whole genome shotgun (WGS) entry which is preliminary data.</text>
</comment>
<dbReference type="PANTHER" id="PTHR12526">
    <property type="entry name" value="GLYCOSYLTRANSFERASE"/>
    <property type="match status" value="1"/>
</dbReference>
<dbReference type="AlphaFoldDB" id="A0AAP4X0D3"/>
<sequence length="361" mass="40035">MKISFFIGTMHNGGAERQIIYTANKLSELGYRVEIATLKKGSAYSDLLSEDVSVMTFESKNGLFSILKAALYYYKSKPAVIVNFLYHATLIGRLIGISLNIPVITSYRNTSYGGKLRDFLVKVTSPLDSMTLSNSKAAGNSLCFKKSSKEILVIPNYYLDNGLGKVQSPKNKESTFNWCYVGRLTEQKNIEQLLYAFRDFSYLVTKNTKLFLLGDGNQKKYLQDLAAELNVAENVFFLGHSYNVKEQLNKADAFILPSLREGMPNSLMEAMYNCLPAIVTPVGAIPDMIANGETGFISKGFGYKDIAQSMSELHALDVNCRLAMGVAAKEFIITYCDSNAITQSWSNAIVSVARKACNEKI</sequence>
<organism evidence="2 3">
    <name type="scientific">Cobetia amphilecti</name>
    <dbReference type="NCBI Taxonomy" id="1055104"/>
    <lineage>
        <taxon>Bacteria</taxon>
        <taxon>Pseudomonadati</taxon>
        <taxon>Pseudomonadota</taxon>
        <taxon>Gammaproteobacteria</taxon>
        <taxon>Oceanospirillales</taxon>
        <taxon>Halomonadaceae</taxon>
        <taxon>Cobetia</taxon>
    </lineage>
</organism>
<dbReference type="Proteomes" id="UP001170481">
    <property type="component" value="Unassembled WGS sequence"/>
</dbReference>